<evidence type="ECO:0000259" key="4">
    <source>
        <dbReference type="Pfam" id="PF25973"/>
    </source>
</evidence>
<dbReference type="EMBL" id="CP002352">
    <property type="protein sequence ID" value="ADV43289.1"/>
    <property type="molecule type" value="Genomic_DNA"/>
</dbReference>
<reference evidence="6 7" key="2">
    <citation type="journal article" date="2011" name="Stand. Genomic Sci.">
        <title>Complete genome sequence of Bacteroides helcogenes type strain (P 36-108).</title>
        <authorList>
            <person name="Pati A."/>
            <person name="Gronow S."/>
            <person name="Zeytun A."/>
            <person name="Lapidus A."/>
            <person name="Nolan M."/>
            <person name="Hammon N."/>
            <person name="Deshpande S."/>
            <person name="Cheng J.F."/>
            <person name="Tapia R."/>
            <person name="Han C."/>
            <person name="Goodwin L."/>
            <person name="Pitluck S."/>
            <person name="Liolios K."/>
            <person name="Pagani I."/>
            <person name="Ivanova N."/>
            <person name="Mavromatis K."/>
            <person name="Chen A."/>
            <person name="Palaniappan K."/>
            <person name="Land M."/>
            <person name="Hauser L."/>
            <person name="Chang Y.J."/>
            <person name="Jeffries C.D."/>
            <person name="Detter J.C."/>
            <person name="Brambilla E."/>
            <person name="Rohde M."/>
            <person name="Goker M."/>
            <person name="Woyke T."/>
            <person name="Bristow J."/>
            <person name="Eisen J.A."/>
            <person name="Markowitz V."/>
            <person name="Hugenholtz P."/>
            <person name="Kyrpides N.C."/>
            <person name="Klenk H.P."/>
            <person name="Lucas S."/>
        </authorList>
    </citation>
    <scope>NUCLEOTIDE SEQUENCE [LARGE SCALE GENOMIC DNA]</scope>
    <source>
        <strain evidence="7">ATCC 35417 / DSM 20613 / JCM 6297 / CCUG 15421 / P 36-108</strain>
    </source>
</reference>
<dbReference type="InterPro" id="IPR051909">
    <property type="entry name" value="MFP_Cation_Efflux"/>
</dbReference>
<dbReference type="InterPro" id="IPR058649">
    <property type="entry name" value="CzcB_C"/>
</dbReference>
<dbReference type="KEGG" id="bhl:Bache_1281"/>
<dbReference type="HOGENOM" id="CLU_018816_13_3_10"/>
<feature type="domain" description="CzcB-like barrel-sandwich hybrid" evidence="4">
    <location>
        <begin position="80"/>
        <end position="225"/>
    </location>
</feature>
<name>E6STY8_BACT6</name>
<dbReference type="InterPro" id="IPR058792">
    <property type="entry name" value="Beta-barrel_RND_2"/>
</dbReference>
<evidence type="ECO:0000256" key="2">
    <source>
        <dbReference type="ARBA" id="ARBA00022448"/>
    </source>
</evidence>
<keyword evidence="2" id="KW-0813">Transport</keyword>
<organism evidence="6 7">
    <name type="scientific">Bacteroides helcogenes (strain ATCC 35417 / DSM 20613 / JCM 6297 / CCUG 15421 / P 36-108)</name>
    <dbReference type="NCBI Taxonomy" id="693979"/>
    <lineage>
        <taxon>Bacteria</taxon>
        <taxon>Pseudomonadati</taxon>
        <taxon>Bacteroidota</taxon>
        <taxon>Bacteroidia</taxon>
        <taxon>Bacteroidales</taxon>
        <taxon>Bacteroidaceae</taxon>
        <taxon>Bacteroides</taxon>
    </lineage>
</organism>
<dbReference type="Pfam" id="PF25975">
    <property type="entry name" value="CzcB_C"/>
    <property type="match status" value="1"/>
</dbReference>
<evidence type="ECO:0000313" key="6">
    <source>
        <dbReference type="EMBL" id="ADV43289.1"/>
    </source>
</evidence>
<dbReference type="AlphaFoldDB" id="E6STY8"/>
<dbReference type="Gene3D" id="1.10.287.470">
    <property type="entry name" value="Helix hairpin bin"/>
    <property type="match status" value="1"/>
</dbReference>
<dbReference type="NCBIfam" id="TIGR01730">
    <property type="entry name" value="RND_mfp"/>
    <property type="match status" value="1"/>
</dbReference>
<accession>E6STY8</accession>
<dbReference type="STRING" id="693979.Bache_1281"/>
<sequence length="371" mass="41154">MLMIRNKLLSSFLLCGIVLLSGCKHSSKSQETFGYRIQGDTVYVLDRDWARSIKIMEVETAPFSKEVVTAGTVRPISNRYANIVPPFAGRVVRSYINIGQKVSQGTPLFEISSPDFTSAQKNYFQALSSREFARKNMRRKEDLFNAGVSSRRELEEAQNVQLIADKDFENAQTALYVYKVKDMHSMSLGQPLVVYSPISGLIIEDNIVSGQYLKDDSAPIVVVADLSKVWISAQVKEKDIRFIRKGSNLNIEIAALPGVLIKGTVCHIEEAVDEDTRSIRVLSECENNGGLLKLGMYITVHFLSNPMNMVKIPETALLQGESDSFVYVQVAPDTFVYRSVEVETTDGGNAVISKGLRAGEKVISEGGYCLK</sequence>
<dbReference type="FunFam" id="2.40.30.170:FF:000010">
    <property type="entry name" value="Efflux RND transporter periplasmic adaptor subunit"/>
    <property type="match status" value="1"/>
</dbReference>
<dbReference type="Pfam" id="PF25973">
    <property type="entry name" value="BSH_CzcB"/>
    <property type="match status" value="1"/>
</dbReference>
<reference key="1">
    <citation type="submission" date="2010-11" db="EMBL/GenBank/DDBJ databases">
        <title>The complete genome of Bacteroides helcogenes P 36-108.</title>
        <authorList>
            <consortium name="US DOE Joint Genome Institute (JGI-PGF)"/>
            <person name="Lucas S."/>
            <person name="Copeland A."/>
            <person name="Lapidus A."/>
            <person name="Bruce D."/>
            <person name="Goodwin L."/>
            <person name="Pitluck S."/>
            <person name="Kyrpides N."/>
            <person name="Mavromatis K."/>
            <person name="Ivanova N."/>
            <person name="Zeytun A."/>
            <person name="Brettin T."/>
            <person name="Detter J.C."/>
            <person name="Tapia R."/>
            <person name="Han C."/>
            <person name="Land M."/>
            <person name="Hauser L."/>
            <person name="Markowitz V."/>
            <person name="Cheng J.-F."/>
            <person name="Hugenholtz P."/>
            <person name="Woyke T."/>
            <person name="Wu D."/>
            <person name="Gronow S."/>
            <person name="Wellnitz S."/>
            <person name="Brambilla E."/>
            <person name="Klenk H.-P."/>
            <person name="Eisen J.A."/>
        </authorList>
    </citation>
    <scope>NUCLEOTIDE SEQUENCE</scope>
    <source>
        <strain>P 36-108</strain>
    </source>
</reference>
<protein>
    <submittedName>
        <fullName evidence="6">Efflux transporter, RND family, MFP subunit</fullName>
    </submittedName>
</protein>
<comment type="similarity">
    <text evidence="1">Belongs to the membrane fusion protein (MFP) (TC 8.A.1) family.</text>
</comment>
<dbReference type="SUPFAM" id="SSF111369">
    <property type="entry name" value="HlyD-like secretion proteins"/>
    <property type="match status" value="1"/>
</dbReference>
<dbReference type="PROSITE" id="PS51257">
    <property type="entry name" value="PROKAR_LIPOPROTEIN"/>
    <property type="match status" value="1"/>
</dbReference>
<dbReference type="PANTHER" id="PTHR30097">
    <property type="entry name" value="CATION EFFLUX SYSTEM PROTEIN CUSB"/>
    <property type="match status" value="1"/>
</dbReference>
<evidence type="ECO:0000256" key="1">
    <source>
        <dbReference type="ARBA" id="ARBA00009477"/>
    </source>
</evidence>
<dbReference type="InterPro" id="IPR058647">
    <property type="entry name" value="BSH_CzcB-like"/>
</dbReference>
<evidence type="ECO:0000259" key="3">
    <source>
        <dbReference type="Pfam" id="PF25954"/>
    </source>
</evidence>
<dbReference type="Pfam" id="PF25954">
    <property type="entry name" value="Beta-barrel_RND_2"/>
    <property type="match status" value="1"/>
</dbReference>
<dbReference type="GO" id="GO:0022857">
    <property type="term" value="F:transmembrane transporter activity"/>
    <property type="evidence" value="ECO:0007669"/>
    <property type="project" value="InterPro"/>
</dbReference>
<feature type="domain" description="CusB-like beta-barrel" evidence="3">
    <location>
        <begin position="228"/>
        <end position="303"/>
    </location>
</feature>
<dbReference type="RefSeq" id="WP_013546883.1">
    <property type="nucleotide sequence ID" value="NC_014933.1"/>
</dbReference>
<dbReference type="Proteomes" id="UP000008630">
    <property type="component" value="Chromosome"/>
</dbReference>
<feature type="domain" description="CzcB-like C-terminal circularly permuted SH3-like" evidence="5">
    <location>
        <begin position="310"/>
        <end position="371"/>
    </location>
</feature>
<gene>
    <name evidence="6" type="ordered locus">Bache_1281</name>
</gene>
<dbReference type="PANTHER" id="PTHR30097:SF16">
    <property type="entry name" value="CATION EFFLUX SYSTEM (CZCB-LIKE)"/>
    <property type="match status" value="1"/>
</dbReference>
<keyword evidence="7" id="KW-1185">Reference proteome</keyword>
<evidence type="ECO:0000313" key="7">
    <source>
        <dbReference type="Proteomes" id="UP000008630"/>
    </source>
</evidence>
<dbReference type="InterPro" id="IPR006143">
    <property type="entry name" value="RND_pump_MFP"/>
</dbReference>
<dbReference type="GO" id="GO:0016020">
    <property type="term" value="C:membrane"/>
    <property type="evidence" value="ECO:0007669"/>
    <property type="project" value="InterPro"/>
</dbReference>
<dbReference type="Gene3D" id="2.40.50.100">
    <property type="match status" value="1"/>
</dbReference>
<dbReference type="Gene3D" id="2.40.420.20">
    <property type="match status" value="1"/>
</dbReference>
<proteinExistence type="inferred from homology"/>
<evidence type="ECO:0000259" key="5">
    <source>
        <dbReference type="Pfam" id="PF25975"/>
    </source>
</evidence>
<dbReference type="eggNOG" id="COG0845">
    <property type="taxonomic scope" value="Bacteria"/>
</dbReference>
<dbReference type="Gene3D" id="2.40.30.170">
    <property type="match status" value="1"/>
</dbReference>